<sequence>MSRTPMRRIASAATAAALATAGVVVGVGLGTGVASAAGTCSATSHLTKNDASTLGMTMTYGKTVAPASVATSVPQTVTYSIVVGTTSGAANPYVNAITDFPPTGFGAPTTVTVSAYHILQGQQTATVTAEPANGGYQVTNSGWFVNSGNPVTANFTYNVPSNVTLGQAVTSGGANVSGTEGVTNSMPTLTACFAVGAPNAGQAVTGSLANNGLGSSQGGLSSTGSVSDILGNAISKGIEGVI</sequence>
<protein>
    <submittedName>
        <fullName evidence="1">Uncharacterized protein</fullName>
    </submittedName>
</protein>
<dbReference type="EMBL" id="JANRHA010000012">
    <property type="protein sequence ID" value="MDG3016313.1"/>
    <property type="molecule type" value="Genomic_DNA"/>
</dbReference>
<evidence type="ECO:0000313" key="2">
    <source>
        <dbReference type="Proteomes" id="UP001152755"/>
    </source>
</evidence>
<gene>
    <name evidence="1" type="ORF">NVS88_17295</name>
</gene>
<keyword evidence="2" id="KW-1185">Reference proteome</keyword>
<accession>A0A9X4RF66</accession>
<comment type="caution">
    <text evidence="1">The sequence shown here is derived from an EMBL/GenBank/DDBJ whole genome shotgun (WGS) entry which is preliminary data.</text>
</comment>
<dbReference type="Proteomes" id="UP001152755">
    <property type="component" value="Unassembled WGS sequence"/>
</dbReference>
<name>A0A9X4RF66_9ACTN</name>
<dbReference type="AlphaFoldDB" id="A0A9X4RF66"/>
<evidence type="ECO:0000313" key="1">
    <source>
        <dbReference type="EMBL" id="MDG3016313.1"/>
    </source>
</evidence>
<dbReference type="RefSeq" id="WP_332520475.1">
    <property type="nucleotide sequence ID" value="NZ_JANRHA010000012.1"/>
</dbReference>
<proteinExistence type="predicted"/>
<reference evidence="1" key="1">
    <citation type="submission" date="2022-08" db="EMBL/GenBank/DDBJ databases">
        <title>Genome analysis of Corynebacteriales strain.</title>
        <authorList>
            <person name="Lee S.D."/>
        </authorList>
    </citation>
    <scope>NUCLEOTIDE SEQUENCE</scope>
    <source>
        <strain evidence="1">D3-21</strain>
    </source>
</reference>
<organism evidence="1 2">
    <name type="scientific">Speluncibacter jeojiensis</name>
    <dbReference type="NCBI Taxonomy" id="2710754"/>
    <lineage>
        <taxon>Bacteria</taxon>
        <taxon>Bacillati</taxon>
        <taxon>Actinomycetota</taxon>
        <taxon>Actinomycetes</taxon>
        <taxon>Mycobacteriales</taxon>
        <taxon>Speluncibacteraceae</taxon>
        <taxon>Speluncibacter</taxon>
    </lineage>
</organism>